<keyword evidence="3" id="KW-0479">Metal-binding</keyword>
<evidence type="ECO:0000313" key="7">
    <source>
        <dbReference type="Proteomes" id="UP001370348"/>
    </source>
</evidence>
<evidence type="ECO:0000313" key="6">
    <source>
        <dbReference type="EMBL" id="WXB12604.1"/>
    </source>
</evidence>
<gene>
    <name evidence="6" type="ORF">LZC94_32740</name>
</gene>
<protein>
    <recommendedName>
        <fullName evidence="2">inorganic diphosphatase</fullName>
        <ecNumber evidence="2">3.6.1.1</ecNumber>
    </recommendedName>
</protein>
<keyword evidence="4" id="KW-0378">Hydrolase</keyword>
<dbReference type="PANTHER" id="PTHR10286">
    <property type="entry name" value="INORGANIC PYROPHOSPHATASE"/>
    <property type="match status" value="1"/>
</dbReference>
<dbReference type="Gene3D" id="3.90.80.10">
    <property type="entry name" value="Inorganic pyrophosphatase"/>
    <property type="match status" value="1"/>
</dbReference>
<evidence type="ECO:0000256" key="5">
    <source>
        <dbReference type="ARBA" id="ARBA00022842"/>
    </source>
</evidence>
<evidence type="ECO:0000256" key="1">
    <source>
        <dbReference type="ARBA" id="ARBA00001946"/>
    </source>
</evidence>
<organism evidence="6 7">
    <name type="scientific">Pendulispora albinea</name>
    <dbReference type="NCBI Taxonomy" id="2741071"/>
    <lineage>
        <taxon>Bacteria</taxon>
        <taxon>Pseudomonadati</taxon>
        <taxon>Myxococcota</taxon>
        <taxon>Myxococcia</taxon>
        <taxon>Myxococcales</taxon>
        <taxon>Sorangiineae</taxon>
        <taxon>Pendulisporaceae</taxon>
        <taxon>Pendulispora</taxon>
    </lineage>
</organism>
<reference evidence="6 7" key="1">
    <citation type="submission" date="2021-12" db="EMBL/GenBank/DDBJ databases">
        <title>Discovery of the Pendulisporaceae a myxobacterial family with distinct sporulation behavior and unique specialized metabolism.</title>
        <authorList>
            <person name="Garcia R."/>
            <person name="Popoff A."/>
            <person name="Bader C.D."/>
            <person name="Loehr J."/>
            <person name="Walesch S."/>
            <person name="Walt C."/>
            <person name="Boldt J."/>
            <person name="Bunk B."/>
            <person name="Haeckl F.J.F.P.J."/>
            <person name="Gunesch A.P."/>
            <person name="Birkelbach J."/>
            <person name="Nuebel U."/>
            <person name="Pietschmann T."/>
            <person name="Bach T."/>
            <person name="Mueller R."/>
        </authorList>
    </citation>
    <scope>NUCLEOTIDE SEQUENCE [LARGE SCALE GENOMIC DNA]</scope>
    <source>
        <strain evidence="6 7">MSr11954</strain>
    </source>
</reference>
<keyword evidence="5" id="KW-0460">Magnesium</keyword>
<sequence>MNLAKLPYQDEKQDLHVVVETPRGSHTKIAYDPERELFRYSRPLVLGVTYPYDWGFVPSTVAPDGDPLDALIYHDGTSFPGLVIACKPIGLVELSQAVVKDGRASSERQSNDRLIVVPAEDERARDATLFSPRVRQELEQFFLLATLLTPKDPRIEGWKGPEVAAKLVADAHAAYRRKEAT</sequence>
<dbReference type="InterPro" id="IPR008162">
    <property type="entry name" value="Pyrophosphatase"/>
</dbReference>
<evidence type="ECO:0000256" key="3">
    <source>
        <dbReference type="ARBA" id="ARBA00022723"/>
    </source>
</evidence>
<proteinExistence type="predicted"/>
<dbReference type="EMBL" id="CP089984">
    <property type="protein sequence ID" value="WXB12604.1"/>
    <property type="molecule type" value="Genomic_DNA"/>
</dbReference>
<dbReference type="Pfam" id="PF00719">
    <property type="entry name" value="Pyrophosphatase"/>
    <property type="match status" value="1"/>
</dbReference>
<name>A0ABZ2LNX6_9BACT</name>
<comment type="cofactor">
    <cofactor evidence="1">
        <name>Mg(2+)</name>
        <dbReference type="ChEBI" id="CHEBI:18420"/>
    </cofactor>
</comment>
<dbReference type="InterPro" id="IPR036649">
    <property type="entry name" value="Pyrophosphatase_sf"/>
</dbReference>
<evidence type="ECO:0000256" key="2">
    <source>
        <dbReference type="ARBA" id="ARBA00012146"/>
    </source>
</evidence>
<accession>A0ABZ2LNX6</accession>
<keyword evidence="7" id="KW-1185">Reference proteome</keyword>
<dbReference type="RefSeq" id="WP_394822225.1">
    <property type="nucleotide sequence ID" value="NZ_CP089984.1"/>
</dbReference>
<dbReference type="PROSITE" id="PS00387">
    <property type="entry name" value="PPASE"/>
    <property type="match status" value="1"/>
</dbReference>
<evidence type="ECO:0000256" key="4">
    <source>
        <dbReference type="ARBA" id="ARBA00022801"/>
    </source>
</evidence>
<dbReference type="EC" id="3.6.1.1" evidence="2"/>
<dbReference type="Proteomes" id="UP001370348">
    <property type="component" value="Chromosome"/>
</dbReference>
<dbReference type="SUPFAM" id="SSF50324">
    <property type="entry name" value="Inorganic pyrophosphatase"/>
    <property type="match status" value="1"/>
</dbReference>